<evidence type="ECO:0000256" key="1">
    <source>
        <dbReference type="ARBA" id="ARBA00022723"/>
    </source>
</evidence>
<gene>
    <name evidence="6" type="ORF">DLAC_09913</name>
</gene>
<dbReference type="OMA" id="KETHIHN"/>
<evidence type="ECO:0000313" key="6">
    <source>
        <dbReference type="EMBL" id="KYQ89255.1"/>
    </source>
</evidence>
<proteinExistence type="predicted"/>
<organism evidence="6 7">
    <name type="scientific">Tieghemostelium lacteum</name>
    <name type="common">Slime mold</name>
    <name type="synonym">Dictyostelium lacteum</name>
    <dbReference type="NCBI Taxonomy" id="361077"/>
    <lineage>
        <taxon>Eukaryota</taxon>
        <taxon>Amoebozoa</taxon>
        <taxon>Evosea</taxon>
        <taxon>Eumycetozoa</taxon>
        <taxon>Dictyostelia</taxon>
        <taxon>Dictyosteliales</taxon>
        <taxon>Raperosteliaceae</taxon>
        <taxon>Tieghemostelium</taxon>
    </lineage>
</organism>
<accession>A0A151Z5N3</accession>
<evidence type="ECO:0000256" key="3">
    <source>
        <dbReference type="ARBA" id="ARBA00022833"/>
    </source>
</evidence>
<dbReference type="InterPro" id="IPR002893">
    <property type="entry name" value="Znf_MYND"/>
</dbReference>
<keyword evidence="1" id="KW-0479">Metal-binding</keyword>
<dbReference type="AlphaFoldDB" id="A0A151Z5N3"/>
<reference evidence="6 7" key="1">
    <citation type="submission" date="2015-12" db="EMBL/GenBank/DDBJ databases">
        <title>Dictyostelia acquired genes for synthesis and detection of signals that induce cell-type specialization by lateral gene transfer from prokaryotes.</title>
        <authorList>
            <person name="Gloeckner G."/>
            <person name="Schaap P."/>
        </authorList>
    </citation>
    <scope>NUCLEOTIDE SEQUENCE [LARGE SCALE GENOMIC DNA]</scope>
    <source>
        <strain evidence="6 7">TK</strain>
    </source>
</reference>
<evidence type="ECO:0000256" key="2">
    <source>
        <dbReference type="ARBA" id="ARBA00022771"/>
    </source>
</evidence>
<keyword evidence="7" id="KW-1185">Reference proteome</keyword>
<evidence type="ECO:0000259" key="5">
    <source>
        <dbReference type="PROSITE" id="PS50865"/>
    </source>
</evidence>
<dbReference type="PROSITE" id="PS50865">
    <property type="entry name" value="ZF_MYND_2"/>
    <property type="match status" value="1"/>
</dbReference>
<dbReference type="Gene3D" id="6.10.140.2220">
    <property type="match status" value="1"/>
</dbReference>
<dbReference type="InParanoid" id="A0A151Z5N3"/>
<evidence type="ECO:0000256" key="4">
    <source>
        <dbReference type="PROSITE-ProRule" id="PRU00134"/>
    </source>
</evidence>
<dbReference type="EMBL" id="LODT01000041">
    <property type="protein sequence ID" value="KYQ89255.1"/>
    <property type="molecule type" value="Genomic_DNA"/>
</dbReference>
<evidence type="ECO:0000313" key="7">
    <source>
        <dbReference type="Proteomes" id="UP000076078"/>
    </source>
</evidence>
<dbReference type="Proteomes" id="UP000076078">
    <property type="component" value="Unassembled WGS sequence"/>
</dbReference>
<protein>
    <recommendedName>
        <fullName evidence="5">MYND-type domain-containing protein</fullName>
    </recommendedName>
</protein>
<keyword evidence="3" id="KW-0862">Zinc</keyword>
<comment type="caution">
    <text evidence="6">The sequence shown here is derived from an EMBL/GenBank/DDBJ whole genome shotgun (WGS) entry which is preliminary data.</text>
</comment>
<keyword evidence="2 4" id="KW-0863">Zinc-finger</keyword>
<dbReference type="OrthoDB" id="341421at2759"/>
<dbReference type="GO" id="GO:0008270">
    <property type="term" value="F:zinc ion binding"/>
    <property type="evidence" value="ECO:0007669"/>
    <property type="project" value="UniProtKB-KW"/>
</dbReference>
<sequence length="125" mass="14661">MPPIIDNLNSLSTKDYIQSIQCSGLPRVDYIMEKCRRDSSVDYIIENDPKPVHKNITTKPRSRTLPNCLKCYNCKKHYPLDDLKPCDRCGNGVYCSDDCQFDHWKSHKKQCRDLGMIIKMKRDNY</sequence>
<dbReference type="SUPFAM" id="SSF144232">
    <property type="entry name" value="HIT/MYND zinc finger-like"/>
    <property type="match status" value="1"/>
</dbReference>
<name>A0A151Z5N3_TIELA</name>
<dbReference type="FunCoup" id="A0A151Z5N3">
    <property type="interactions" value="738"/>
</dbReference>
<feature type="domain" description="MYND-type" evidence="5">
    <location>
        <begin position="71"/>
        <end position="111"/>
    </location>
</feature>
<dbReference type="Pfam" id="PF01753">
    <property type="entry name" value="zf-MYND"/>
    <property type="match status" value="1"/>
</dbReference>